<dbReference type="PANTHER" id="PTHR33336">
    <property type="entry name" value="QUINOL MONOOXYGENASE YGIN-RELATED"/>
    <property type="match status" value="1"/>
</dbReference>
<proteinExistence type="predicted"/>
<keyword evidence="2" id="KW-0560">Oxidoreductase</keyword>
<comment type="caution">
    <text evidence="2">The sequence shown here is derived from an EMBL/GenBank/DDBJ whole genome shotgun (WGS) entry which is preliminary data.</text>
</comment>
<gene>
    <name evidence="2" type="ORF">APO_0772</name>
</gene>
<organism evidence="2 3">
    <name type="scientific">Acetobacter pomorum DM001</name>
    <dbReference type="NCBI Taxonomy" id="945681"/>
    <lineage>
        <taxon>Bacteria</taxon>
        <taxon>Pseudomonadati</taxon>
        <taxon>Pseudomonadota</taxon>
        <taxon>Alphaproteobacteria</taxon>
        <taxon>Acetobacterales</taxon>
        <taxon>Acetobacteraceae</taxon>
        <taxon>Acetobacter</taxon>
    </lineage>
</organism>
<dbReference type="GO" id="GO:0005829">
    <property type="term" value="C:cytosol"/>
    <property type="evidence" value="ECO:0007669"/>
    <property type="project" value="TreeGrafter"/>
</dbReference>
<dbReference type="EMBL" id="AEUP01000018">
    <property type="protein sequence ID" value="EGE48417.1"/>
    <property type="molecule type" value="Genomic_DNA"/>
</dbReference>
<name>F1YS82_9PROT</name>
<dbReference type="Pfam" id="PF03992">
    <property type="entry name" value="ABM"/>
    <property type="match status" value="1"/>
</dbReference>
<evidence type="ECO:0000313" key="2">
    <source>
        <dbReference type="EMBL" id="EGE48417.1"/>
    </source>
</evidence>
<accession>F1YS82</accession>
<dbReference type="GO" id="GO:0004497">
    <property type="term" value="F:monooxygenase activity"/>
    <property type="evidence" value="ECO:0007669"/>
    <property type="project" value="UniProtKB-KW"/>
</dbReference>
<dbReference type="Proteomes" id="UP000018454">
    <property type="component" value="Unassembled WGS sequence"/>
</dbReference>
<dbReference type="SUPFAM" id="SSF54909">
    <property type="entry name" value="Dimeric alpha+beta barrel"/>
    <property type="match status" value="1"/>
</dbReference>
<dbReference type="InterPro" id="IPR007138">
    <property type="entry name" value="ABM_dom"/>
</dbReference>
<dbReference type="Gene3D" id="3.30.70.100">
    <property type="match status" value="1"/>
</dbReference>
<sequence>MQFIRKEARSMSEEITVVAFLKVKPGTEEKVARAMVACIKPSRAESTNSQYVPNRDLDDPQTFVFVERWASRKALQDHMETPHFKTLAAEISPLLEKPIQLHILQPLPGA</sequence>
<feature type="domain" description="ABM" evidence="1">
    <location>
        <begin position="15"/>
        <end position="104"/>
    </location>
</feature>
<dbReference type="PANTHER" id="PTHR33336:SF3">
    <property type="entry name" value="ABM DOMAIN-CONTAINING PROTEIN"/>
    <property type="match status" value="1"/>
</dbReference>
<keyword evidence="2" id="KW-0503">Monooxygenase</keyword>
<protein>
    <submittedName>
        <fullName evidence="2">Antibiotic Biosynthesis Monooxygenase</fullName>
    </submittedName>
</protein>
<reference evidence="2 3" key="1">
    <citation type="journal article" date="2011" name="Science">
        <title>Drosophila microbiome modulates host developmental and metabolic homeostasis via insulin signaling.</title>
        <authorList>
            <person name="Shin S.C."/>
            <person name="Kim S.H."/>
            <person name="You H."/>
            <person name="Kim B."/>
            <person name="Kim A.C."/>
            <person name="Lee K.A."/>
            <person name="Yoon J.H."/>
            <person name="Ryu J.H."/>
            <person name="Lee W.J."/>
        </authorList>
    </citation>
    <scope>NUCLEOTIDE SEQUENCE [LARGE SCALE GENOMIC DNA]</scope>
    <source>
        <strain evidence="2 3">DM001</strain>
    </source>
</reference>
<evidence type="ECO:0000313" key="3">
    <source>
        <dbReference type="Proteomes" id="UP000018454"/>
    </source>
</evidence>
<evidence type="ECO:0000259" key="1">
    <source>
        <dbReference type="PROSITE" id="PS51725"/>
    </source>
</evidence>
<dbReference type="AlphaFoldDB" id="F1YS82"/>
<dbReference type="PROSITE" id="PS51725">
    <property type="entry name" value="ABM"/>
    <property type="match status" value="1"/>
</dbReference>
<dbReference type="InterPro" id="IPR050744">
    <property type="entry name" value="AI-2_Isomerase_LsrG"/>
</dbReference>
<dbReference type="InterPro" id="IPR011008">
    <property type="entry name" value="Dimeric_a/b-barrel"/>
</dbReference>